<evidence type="ECO:0000256" key="7">
    <source>
        <dbReference type="ARBA" id="ARBA00023136"/>
    </source>
</evidence>
<keyword evidence="7 8" id="KW-0472">Membrane</keyword>
<keyword evidence="6 8" id="KW-1133">Transmembrane helix</keyword>
<feature type="transmembrane region" description="Helical" evidence="8">
    <location>
        <begin position="217"/>
        <end position="238"/>
    </location>
</feature>
<comment type="subcellular location">
    <subcellularLocation>
        <location evidence="1">Cell inner membrane</location>
        <topology evidence="1">Multi-pass membrane protein</topology>
    </subcellularLocation>
</comment>
<organism evidence="9 10">
    <name type="scientific">Candidatus Tagabacteria bacterium CG03_land_8_20_14_0_80_41_22</name>
    <dbReference type="NCBI Taxonomy" id="1975020"/>
    <lineage>
        <taxon>Bacteria</taxon>
        <taxon>Candidatus Tagaibacteriota</taxon>
    </lineage>
</organism>
<evidence type="ECO:0000256" key="6">
    <source>
        <dbReference type="ARBA" id="ARBA00022989"/>
    </source>
</evidence>
<keyword evidence="4" id="KW-0997">Cell inner membrane</keyword>
<feature type="transmembrane region" description="Helical" evidence="8">
    <location>
        <begin position="318"/>
        <end position="336"/>
    </location>
</feature>
<sequence length="374" mass="41190">MTKTRLKGIGMLVGMIFGAGVFALPFAVLKAGIFWGSLHFILALLIMIFLHLWYGEIAYCVPGNNRFTGYAAMFLGNKAKWFAFLITVLTYYGALLVYGLLGGIFLANFFPLSPITLSLSVFVIGGILVFLHFEKLAGINFFLTVLLLGFVVLLLIIAFSYIKISNFDFANFNFSFSGDWFLPYGIWLFSLAGFAVLPEMRDMFIGATIKNFKRSILAGILICAVFYLIFIFTIIGVSGKMTTSDSLTGLAKVLGTPALVAGSLLGFLVVFTSFIALGADLKNIFRYDFHFPPWLAWLSVVVPPIFLFLTGAENFTRILGITGSIGLGLMGILIILMTRKLRRERGDYERFSKIKLIAGGLLMAGIIAAVISEF</sequence>
<dbReference type="PANTHER" id="PTHR32195:SF26">
    <property type="entry name" value="TRYPTOPHAN OR TYROSINE TRANSPORTER PROTEIN"/>
    <property type="match status" value="1"/>
</dbReference>
<evidence type="ECO:0008006" key="11">
    <source>
        <dbReference type="Google" id="ProtNLM"/>
    </source>
</evidence>
<feature type="transmembrane region" description="Helical" evidence="8">
    <location>
        <begin position="81"/>
        <end position="106"/>
    </location>
</feature>
<evidence type="ECO:0000256" key="4">
    <source>
        <dbReference type="ARBA" id="ARBA00022519"/>
    </source>
</evidence>
<feature type="transmembrane region" description="Helical" evidence="8">
    <location>
        <begin position="40"/>
        <end position="61"/>
    </location>
</feature>
<proteinExistence type="predicted"/>
<evidence type="ECO:0000256" key="2">
    <source>
        <dbReference type="ARBA" id="ARBA00022448"/>
    </source>
</evidence>
<dbReference type="GO" id="GO:0003333">
    <property type="term" value="P:amino acid transmembrane transport"/>
    <property type="evidence" value="ECO:0007669"/>
    <property type="project" value="InterPro"/>
</dbReference>
<keyword evidence="5 8" id="KW-0812">Transmembrane</keyword>
<feature type="transmembrane region" description="Helical" evidence="8">
    <location>
        <begin position="258"/>
        <end position="279"/>
    </location>
</feature>
<dbReference type="AlphaFoldDB" id="A0A2M7B9A5"/>
<dbReference type="Proteomes" id="UP000228561">
    <property type="component" value="Unassembled WGS sequence"/>
</dbReference>
<dbReference type="Gene3D" id="1.20.1740.10">
    <property type="entry name" value="Amino acid/polyamine transporter I"/>
    <property type="match status" value="1"/>
</dbReference>
<dbReference type="Pfam" id="PF03222">
    <property type="entry name" value="Trp_Tyr_perm"/>
    <property type="match status" value="1"/>
</dbReference>
<dbReference type="EMBL" id="PEVG01000014">
    <property type="protein sequence ID" value="PIU99660.1"/>
    <property type="molecule type" value="Genomic_DNA"/>
</dbReference>
<feature type="transmembrane region" description="Helical" evidence="8">
    <location>
        <begin position="140"/>
        <end position="161"/>
    </location>
</feature>
<feature type="transmembrane region" description="Helical" evidence="8">
    <location>
        <begin position="291"/>
        <end position="312"/>
    </location>
</feature>
<feature type="transmembrane region" description="Helical" evidence="8">
    <location>
        <begin position="112"/>
        <end position="133"/>
    </location>
</feature>
<dbReference type="InterPro" id="IPR018227">
    <property type="entry name" value="Amino_acid_transport_2"/>
</dbReference>
<comment type="caution">
    <text evidence="9">The sequence shown here is derived from an EMBL/GenBank/DDBJ whole genome shotgun (WGS) entry which is preliminary data.</text>
</comment>
<protein>
    <recommendedName>
        <fullName evidence="11">Amino acid transporter transmembrane domain-containing protein</fullName>
    </recommendedName>
</protein>
<keyword evidence="2" id="KW-0813">Transport</keyword>
<gene>
    <name evidence="9" type="ORF">COS58_01260</name>
</gene>
<feature type="transmembrane region" description="Helical" evidence="8">
    <location>
        <begin position="12"/>
        <end position="34"/>
    </location>
</feature>
<evidence type="ECO:0000256" key="3">
    <source>
        <dbReference type="ARBA" id="ARBA00022475"/>
    </source>
</evidence>
<evidence type="ECO:0000256" key="8">
    <source>
        <dbReference type="SAM" id="Phobius"/>
    </source>
</evidence>
<feature type="transmembrane region" description="Helical" evidence="8">
    <location>
        <begin position="356"/>
        <end position="372"/>
    </location>
</feature>
<keyword evidence="3" id="KW-1003">Cell membrane</keyword>
<evidence type="ECO:0000313" key="10">
    <source>
        <dbReference type="Proteomes" id="UP000228561"/>
    </source>
</evidence>
<accession>A0A2M7B9A5</accession>
<dbReference type="GO" id="GO:0005886">
    <property type="term" value="C:plasma membrane"/>
    <property type="evidence" value="ECO:0007669"/>
    <property type="project" value="UniProtKB-SubCell"/>
</dbReference>
<name>A0A2M7B9A5_9BACT</name>
<dbReference type="PANTHER" id="PTHR32195">
    <property type="entry name" value="OS07G0662800 PROTEIN"/>
    <property type="match status" value="1"/>
</dbReference>
<evidence type="ECO:0000256" key="5">
    <source>
        <dbReference type="ARBA" id="ARBA00022692"/>
    </source>
</evidence>
<reference evidence="10" key="1">
    <citation type="submission" date="2017-09" db="EMBL/GenBank/DDBJ databases">
        <title>Depth-based differentiation of microbial function through sediment-hosted aquifers and enrichment of novel symbionts in the deep terrestrial subsurface.</title>
        <authorList>
            <person name="Probst A.J."/>
            <person name="Ladd B."/>
            <person name="Jarett J.K."/>
            <person name="Geller-Mcgrath D.E."/>
            <person name="Sieber C.M.K."/>
            <person name="Emerson J.B."/>
            <person name="Anantharaman K."/>
            <person name="Thomas B.C."/>
            <person name="Malmstrom R."/>
            <person name="Stieglmeier M."/>
            <person name="Klingl A."/>
            <person name="Woyke T."/>
            <person name="Ryan C.M."/>
            <person name="Banfield J.F."/>
        </authorList>
    </citation>
    <scope>NUCLEOTIDE SEQUENCE [LARGE SCALE GENOMIC DNA]</scope>
</reference>
<evidence type="ECO:0000256" key="1">
    <source>
        <dbReference type="ARBA" id="ARBA00004429"/>
    </source>
</evidence>
<evidence type="ECO:0000313" key="9">
    <source>
        <dbReference type="EMBL" id="PIU99660.1"/>
    </source>
</evidence>
<feature type="transmembrane region" description="Helical" evidence="8">
    <location>
        <begin position="181"/>
        <end position="197"/>
    </location>
</feature>